<proteinExistence type="predicted"/>
<dbReference type="NCBIfam" id="NF037959">
    <property type="entry name" value="MFS_SpdSyn"/>
    <property type="match status" value="1"/>
</dbReference>
<dbReference type="SUPFAM" id="SSF53335">
    <property type="entry name" value="S-adenosyl-L-methionine-dependent methyltransferases"/>
    <property type="match status" value="1"/>
</dbReference>
<evidence type="ECO:0000313" key="2">
    <source>
        <dbReference type="EMBL" id="GAA4285289.1"/>
    </source>
</evidence>
<reference evidence="3" key="1">
    <citation type="journal article" date="2019" name="Int. J. Syst. Evol. Microbiol.">
        <title>The Global Catalogue of Microorganisms (GCM) 10K type strain sequencing project: providing services to taxonomists for standard genome sequencing and annotation.</title>
        <authorList>
            <consortium name="The Broad Institute Genomics Platform"/>
            <consortium name="The Broad Institute Genome Sequencing Center for Infectious Disease"/>
            <person name="Wu L."/>
            <person name="Ma J."/>
        </authorList>
    </citation>
    <scope>NUCLEOTIDE SEQUENCE [LARGE SCALE GENOMIC DNA]</scope>
    <source>
        <strain evidence="3">JCM 17458</strain>
    </source>
</reference>
<organism evidence="2 3">
    <name type="scientific">Brevibacterium daeguense</name>
    <dbReference type="NCBI Taxonomy" id="909936"/>
    <lineage>
        <taxon>Bacteria</taxon>
        <taxon>Bacillati</taxon>
        <taxon>Actinomycetota</taxon>
        <taxon>Actinomycetes</taxon>
        <taxon>Micrococcales</taxon>
        <taxon>Brevibacteriaceae</taxon>
        <taxon>Brevibacterium</taxon>
    </lineage>
</organism>
<gene>
    <name evidence="2" type="ORF">GCM10022261_28200</name>
</gene>
<dbReference type="EMBL" id="BAABAZ010000012">
    <property type="protein sequence ID" value="GAA4285289.1"/>
    <property type="molecule type" value="Genomic_DNA"/>
</dbReference>
<sequence>MGRKRAEAAPEEVEVPIATGTARLEPVPGDAESWVLYVNGVPSSSITIGDPLRLDFEYLDWMSRVVDTVFPHPATLRAVHIGAAGCALPRWIDAARPGSRQTAVEIDPELARLVRRWFDLPRSPALALRIGDGAVEIAAFRDQSITLVVRDAFDHDTTPQQLASPEFFGDVSRVLTEDGLYLANVADRPPHHGLRAELKRMAEHFPWLAVVADPGQLRGRRWGNVVAIAAHQPLDEVAIAKVMRRGPAVASVLAGRQLRAFIGD</sequence>
<dbReference type="RefSeq" id="WP_236863082.1">
    <property type="nucleotide sequence ID" value="NZ_BAABAZ010000012.1"/>
</dbReference>
<dbReference type="Proteomes" id="UP001501586">
    <property type="component" value="Unassembled WGS sequence"/>
</dbReference>
<keyword evidence="1" id="KW-0620">Polyamine biosynthesis</keyword>
<dbReference type="InterPro" id="IPR029063">
    <property type="entry name" value="SAM-dependent_MTases_sf"/>
</dbReference>
<evidence type="ECO:0000313" key="3">
    <source>
        <dbReference type="Proteomes" id="UP001501586"/>
    </source>
</evidence>
<protein>
    <submittedName>
        <fullName evidence="2">Fused MFS/spermidine synthase</fullName>
    </submittedName>
</protein>
<dbReference type="Gene3D" id="3.40.50.150">
    <property type="entry name" value="Vaccinia Virus protein VP39"/>
    <property type="match status" value="1"/>
</dbReference>
<name>A0ABP8EMS4_9MICO</name>
<dbReference type="PANTHER" id="PTHR43317">
    <property type="entry name" value="THERMOSPERMINE SYNTHASE ACAULIS5"/>
    <property type="match status" value="1"/>
</dbReference>
<dbReference type="PANTHER" id="PTHR43317:SF1">
    <property type="entry name" value="THERMOSPERMINE SYNTHASE ACAULIS5"/>
    <property type="match status" value="1"/>
</dbReference>
<accession>A0ABP8EMS4</accession>
<evidence type="ECO:0000256" key="1">
    <source>
        <dbReference type="ARBA" id="ARBA00023115"/>
    </source>
</evidence>
<comment type="caution">
    <text evidence="2">The sequence shown here is derived from an EMBL/GenBank/DDBJ whole genome shotgun (WGS) entry which is preliminary data.</text>
</comment>
<keyword evidence="3" id="KW-1185">Reference proteome</keyword>